<dbReference type="RefSeq" id="WP_218265800.1">
    <property type="nucleotide sequence ID" value="NZ_CP077717.1"/>
</dbReference>
<evidence type="ECO:0000256" key="6">
    <source>
        <dbReference type="ARBA" id="ARBA00016853"/>
    </source>
</evidence>
<dbReference type="PROSITE" id="PS00758">
    <property type="entry name" value="ARGE_DAPE_CPG2_1"/>
    <property type="match status" value="1"/>
</dbReference>
<reference evidence="12" key="1">
    <citation type="journal article" date="2021" name="Environ. Microbiol.">
        <title>New insights into the diversity and evolution of the archaeal mobilome from three complete genomes of Saccharolobus shibatae.</title>
        <authorList>
            <person name="Medvedeva S."/>
            <person name="Brandt D."/>
            <person name="Cvirkaite-Krupovic V."/>
            <person name="Liu Y."/>
            <person name="Severinov K."/>
            <person name="Ishino S."/>
            <person name="Ishino Y."/>
            <person name="Prangishvili D."/>
            <person name="Kalinowski J."/>
            <person name="Krupovic M."/>
        </authorList>
    </citation>
    <scope>NUCLEOTIDE SEQUENCE</scope>
    <source>
        <strain evidence="12">B12</strain>
    </source>
</reference>
<dbReference type="NCBIfam" id="TIGR01910">
    <property type="entry name" value="DapE-ArgE"/>
    <property type="match status" value="1"/>
</dbReference>
<evidence type="ECO:0000256" key="1">
    <source>
        <dbReference type="ARBA" id="ARBA00001941"/>
    </source>
</evidence>
<evidence type="ECO:0000256" key="4">
    <source>
        <dbReference type="ARBA" id="ARBA00006247"/>
    </source>
</evidence>
<dbReference type="InterPro" id="IPR011650">
    <property type="entry name" value="Peptidase_M20_dimer"/>
</dbReference>
<dbReference type="PANTHER" id="PTHR43808:SF32">
    <property type="entry name" value="ARGE_DAPE-RELATED DEACYLASE"/>
    <property type="match status" value="1"/>
</dbReference>
<evidence type="ECO:0000256" key="5">
    <source>
        <dbReference type="ARBA" id="ARBA00011921"/>
    </source>
</evidence>
<dbReference type="KEGG" id="sshi:J5U23_01605"/>
<comment type="similarity">
    <text evidence="4">Belongs to the peptidase M20A family.</text>
</comment>
<dbReference type="NCBIfam" id="NF006398">
    <property type="entry name" value="PRK08651.1-1"/>
    <property type="match status" value="1"/>
</dbReference>
<evidence type="ECO:0000313" key="13">
    <source>
        <dbReference type="Proteomes" id="UP000694018"/>
    </source>
</evidence>
<feature type="domain" description="Peptidase M20 dimerisation" evidence="11">
    <location>
        <begin position="191"/>
        <end position="300"/>
    </location>
</feature>
<comment type="cofactor">
    <cofactor evidence="2">
        <name>Zn(2+)</name>
        <dbReference type="ChEBI" id="CHEBI:29105"/>
    </cofactor>
</comment>
<keyword evidence="9" id="KW-0170">Cobalt</keyword>
<evidence type="ECO:0000256" key="9">
    <source>
        <dbReference type="ARBA" id="ARBA00023285"/>
    </source>
</evidence>
<evidence type="ECO:0000256" key="8">
    <source>
        <dbReference type="ARBA" id="ARBA00022833"/>
    </source>
</evidence>
<dbReference type="PANTHER" id="PTHR43808">
    <property type="entry name" value="ACETYLORNITHINE DEACETYLASE"/>
    <property type="match status" value="1"/>
</dbReference>
<dbReference type="InterPro" id="IPR001261">
    <property type="entry name" value="ArgE/DapE_CS"/>
</dbReference>
<dbReference type="EMBL" id="CP077717">
    <property type="protein sequence ID" value="QXJ28736.1"/>
    <property type="molecule type" value="Genomic_DNA"/>
</dbReference>
<evidence type="ECO:0000256" key="10">
    <source>
        <dbReference type="ARBA" id="ARBA00051301"/>
    </source>
</evidence>
<sequence>MILDEIVEASKDEIVEFLKQLIRIPTENPPGLNYDKIVSMLRDKLEEFGYKTEIIEGDKELVRFGSGNRPNLIGYLGNGNVRIAFNGHYDVVPAGEGWSVNPYEGIEKDGKVYGRGASDMKSGIVAQIYAVEMLKRAKLLSPNVKIIQTFVPDEETVGNKNAGTYCLREIYKKNADYVIFTEPTGPDNICNGHRGAIWAVVKVYGKKSHGGFPQLGIDAVKASAIMIERLYASLPNITSKYNITPEAGKKPSILVGTVKCGTWVNTVADYCEFSIVRRLIPEERIDEVRESILRVLRNVSSETGVKFDYDEFYAVDTVVSEDKRLIEALRKSIKEVRGVDPNVVLSAGTFDIRFTVSEGIKSINYGPGRIELAHATDEFVYVKDLLDSIKVLGRVLLEVAKGS</sequence>
<dbReference type="InterPro" id="IPR010182">
    <property type="entry name" value="ArgE/DapE"/>
</dbReference>
<protein>
    <recommendedName>
        <fullName evidence="6">Probable succinyl-diaminopimelate desuccinylase</fullName>
        <ecNumber evidence="5">3.5.1.18</ecNumber>
    </recommendedName>
</protein>
<dbReference type="OrthoDB" id="24854at2157"/>
<dbReference type="GO" id="GO:0009014">
    <property type="term" value="F:succinyl-diaminopimelate desuccinylase activity"/>
    <property type="evidence" value="ECO:0007669"/>
    <property type="project" value="UniProtKB-EC"/>
</dbReference>
<dbReference type="CDD" id="cd08011">
    <property type="entry name" value="M20_ArgE_DapE-like"/>
    <property type="match status" value="1"/>
</dbReference>
<evidence type="ECO:0000313" key="12">
    <source>
        <dbReference type="EMBL" id="QXJ28736.1"/>
    </source>
</evidence>
<keyword evidence="8" id="KW-0862">Zinc</keyword>
<dbReference type="AlphaFoldDB" id="A0A8F5BP40"/>
<dbReference type="EC" id="3.5.1.18" evidence="5"/>
<comment type="pathway">
    <text evidence="3">Amino-acid biosynthesis; L-lysine biosynthesis via DAP pathway; LL-2,6-diaminopimelate from (S)-tetrahydrodipicolinate (succinylase route): step 3/3.</text>
</comment>
<dbReference type="Pfam" id="PF07687">
    <property type="entry name" value="M20_dimer"/>
    <property type="match status" value="1"/>
</dbReference>
<dbReference type="InterPro" id="IPR002933">
    <property type="entry name" value="Peptidase_M20"/>
</dbReference>
<name>A0A8F5BP40_SACSH</name>
<evidence type="ECO:0000256" key="3">
    <source>
        <dbReference type="ARBA" id="ARBA00005130"/>
    </source>
</evidence>
<gene>
    <name evidence="12" type="ORF">J5U23_01605</name>
</gene>
<dbReference type="InterPro" id="IPR050072">
    <property type="entry name" value="Peptidase_M20A"/>
</dbReference>
<dbReference type="Proteomes" id="UP000694018">
    <property type="component" value="Chromosome"/>
</dbReference>
<organism evidence="12 13">
    <name type="scientific">Saccharolobus shibatae (strain ATCC 51178 / DSM 5389 / JCM 8931 / NBRC 15437 / B12)</name>
    <name type="common">Sulfolobus shibatae</name>
    <dbReference type="NCBI Taxonomy" id="523848"/>
    <lineage>
        <taxon>Archaea</taxon>
        <taxon>Thermoproteota</taxon>
        <taxon>Thermoprotei</taxon>
        <taxon>Sulfolobales</taxon>
        <taxon>Sulfolobaceae</taxon>
        <taxon>Saccharolobus</taxon>
    </lineage>
</organism>
<proteinExistence type="inferred from homology"/>
<comment type="cofactor">
    <cofactor evidence="1">
        <name>Co(2+)</name>
        <dbReference type="ChEBI" id="CHEBI:48828"/>
    </cofactor>
</comment>
<accession>A0A8F5BP40</accession>
<comment type="catalytic activity">
    <reaction evidence="10">
        <text>N-succinyl-(2S,6S)-2,6-diaminopimelate + H2O = (2S,6S)-2,6-diaminopimelate + succinate</text>
        <dbReference type="Rhea" id="RHEA:22608"/>
        <dbReference type="ChEBI" id="CHEBI:15377"/>
        <dbReference type="ChEBI" id="CHEBI:30031"/>
        <dbReference type="ChEBI" id="CHEBI:57609"/>
        <dbReference type="ChEBI" id="CHEBI:58087"/>
        <dbReference type="EC" id="3.5.1.18"/>
    </reaction>
</comment>
<evidence type="ECO:0000256" key="7">
    <source>
        <dbReference type="ARBA" id="ARBA00022801"/>
    </source>
</evidence>
<dbReference type="Pfam" id="PF01546">
    <property type="entry name" value="Peptidase_M20"/>
    <property type="match status" value="1"/>
</dbReference>
<evidence type="ECO:0000256" key="2">
    <source>
        <dbReference type="ARBA" id="ARBA00001947"/>
    </source>
</evidence>
<evidence type="ECO:0000259" key="11">
    <source>
        <dbReference type="Pfam" id="PF07687"/>
    </source>
</evidence>
<dbReference type="GeneID" id="65563166"/>
<keyword evidence="7 12" id="KW-0378">Hydrolase</keyword>